<evidence type="ECO:0000313" key="5">
    <source>
        <dbReference type="Proteomes" id="UP000014148"/>
    </source>
</evidence>
<dbReference type="InterPro" id="IPR051604">
    <property type="entry name" value="Ergot_Alk_Oxidoreductase"/>
</dbReference>
<dbReference type="Proteomes" id="UP000013783">
    <property type="component" value="Unassembled WGS sequence"/>
</dbReference>
<dbReference type="EMBL" id="ASWA01000002">
    <property type="protein sequence ID" value="EOT69183.1"/>
    <property type="molecule type" value="Genomic_DNA"/>
</dbReference>
<protein>
    <recommendedName>
        <fullName evidence="1">NAD(P)-binding domain-containing protein</fullName>
    </recommendedName>
</protein>
<reference evidence="3 5" key="2">
    <citation type="submission" date="2013-03" db="EMBL/GenBank/DDBJ databases">
        <title>The Genome Sequence of Enterococcus malodoratus ATCC_43197 (PacBio/Illumina hybrid assembly).</title>
        <authorList>
            <consortium name="The Broad Institute Genomics Platform"/>
            <consortium name="The Broad Institute Genome Sequencing Center for Infectious Disease"/>
            <person name="Earl A."/>
            <person name="Russ C."/>
            <person name="Gilmore M."/>
            <person name="Surin D."/>
            <person name="Walker B."/>
            <person name="Young S."/>
            <person name="Zeng Q."/>
            <person name="Gargeya S."/>
            <person name="Fitzgerald M."/>
            <person name="Haas B."/>
            <person name="Abouelleil A."/>
            <person name="Allen A.W."/>
            <person name="Alvarado L."/>
            <person name="Arachchi H.M."/>
            <person name="Berlin A.M."/>
            <person name="Chapman S.B."/>
            <person name="Gainer-Dewar J."/>
            <person name="Goldberg J."/>
            <person name="Griggs A."/>
            <person name="Gujja S."/>
            <person name="Hansen M."/>
            <person name="Howarth C."/>
            <person name="Imamovic A."/>
            <person name="Ireland A."/>
            <person name="Larimer J."/>
            <person name="McCowan C."/>
            <person name="Murphy C."/>
            <person name="Pearson M."/>
            <person name="Poon T.W."/>
            <person name="Priest M."/>
            <person name="Roberts A."/>
            <person name="Saif S."/>
            <person name="Shea T."/>
            <person name="Sisk P."/>
            <person name="Sykes S."/>
            <person name="Wortman J."/>
            <person name="Nusbaum C."/>
            <person name="Birren B."/>
        </authorList>
    </citation>
    <scope>NUCLEOTIDE SEQUENCE [LARGE SCALE GENOMIC DNA]</scope>
    <source>
        <strain evidence="3 5">ATCC 43197</strain>
    </source>
</reference>
<sequence length="306" mass="33589">MKIAMLGSLGNINSYVIPELIKLGHEVTVVTSTDKRVSQIEALGAIPAVGTMTDITFLTEIFTGMDVVYLMISGAGAGVDLNREMQRQAIIFREAITDANVHKIVQLSSVGADAGPEAGSLHAYHYLEDELKKMTNVDIAFVRPVGFYNNLYSNLNSIKNEHAIYSNIPADVKQKYVAPSDIATVVLPLILDTPKGVSVRFAVSDTFSLKDFIDELARVTKISDLHFIEITDEQMKQGMLANHVPEAIVEAFVKTSKYQKSSADIYAALNEDNTTVGTVKLADFVQQYAQAIENTQENHRSSMIVD</sequence>
<dbReference type="STRING" id="71451.RV07_GL000674"/>
<dbReference type="PATRIC" id="fig|1158601.3.peg.693"/>
<evidence type="ECO:0000313" key="4">
    <source>
        <dbReference type="Proteomes" id="UP000013783"/>
    </source>
</evidence>
<dbReference type="eggNOG" id="COG0702">
    <property type="taxonomic scope" value="Bacteria"/>
</dbReference>
<name>R2RXN8_9ENTE</name>
<reference evidence="2 4" key="1">
    <citation type="submission" date="2013-02" db="EMBL/GenBank/DDBJ databases">
        <title>The Genome Sequence of Enterococcus malodoratus ATCC_43197.</title>
        <authorList>
            <consortium name="The Broad Institute Genome Sequencing Platform"/>
            <consortium name="The Broad Institute Genome Sequencing Center for Infectious Disease"/>
            <person name="Earl A.M."/>
            <person name="Gilmore M.S."/>
            <person name="Lebreton F."/>
            <person name="Walker B."/>
            <person name="Young S.K."/>
            <person name="Zeng Q."/>
            <person name="Gargeya S."/>
            <person name="Fitzgerald M."/>
            <person name="Haas B."/>
            <person name="Abouelleil A."/>
            <person name="Alvarado L."/>
            <person name="Arachchi H.M."/>
            <person name="Berlin A.M."/>
            <person name="Chapman S.B."/>
            <person name="Dewar J."/>
            <person name="Goldberg J."/>
            <person name="Griggs A."/>
            <person name="Gujja S."/>
            <person name="Hansen M."/>
            <person name="Howarth C."/>
            <person name="Imamovic A."/>
            <person name="Larimer J."/>
            <person name="McCowan C."/>
            <person name="Murphy C."/>
            <person name="Neiman D."/>
            <person name="Pearson M."/>
            <person name="Priest M."/>
            <person name="Roberts A."/>
            <person name="Saif S."/>
            <person name="Shea T."/>
            <person name="Sisk P."/>
            <person name="Sykes S."/>
            <person name="Wortman J."/>
            <person name="Nusbaum C."/>
            <person name="Birren B."/>
        </authorList>
    </citation>
    <scope>NUCLEOTIDE SEQUENCE [LARGE SCALE GENOMIC DNA]</scope>
    <source>
        <strain evidence="2 4">ATCC 43197</strain>
    </source>
</reference>
<dbReference type="OrthoDB" id="2149806at2"/>
<accession>R2RXN8</accession>
<evidence type="ECO:0000259" key="1">
    <source>
        <dbReference type="Pfam" id="PF13460"/>
    </source>
</evidence>
<dbReference type="PANTHER" id="PTHR43162">
    <property type="match status" value="1"/>
</dbReference>
<evidence type="ECO:0000313" key="3">
    <source>
        <dbReference type="EMBL" id="EOT69183.1"/>
    </source>
</evidence>
<gene>
    <name evidence="3" type="ORF">I585_00644</name>
    <name evidence="2" type="ORF">UAI_00713</name>
</gene>
<dbReference type="PANTHER" id="PTHR43162:SF1">
    <property type="entry name" value="PRESTALK A DIFFERENTIATION PROTEIN A"/>
    <property type="match status" value="1"/>
</dbReference>
<dbReference type="GeneID" id="79788284"/>
<proteinExistence type="predicted"/>
<feature type="domain" description="NAD(P)-binding" evidence="1">
    <location>
        <begin position="7"/>
        <end position="187"/>
    </location>
</feature>
<dbReference type="InterPro" id="IPR036291">
    <property type="entry name" value="NAD(P)-bd_dom_sf"/>
</dbReference>
<dbReference type="EMBL" id="AJAK01000007">
    <property type="protein sequence ID" value="EOH80674.1"/>
    <property type="molecule type" value="Genomic_DNA"/>
</dbReference>
<dbReference type="Gene3D" id="3.90.25.10">
    <property type="entry name" value="UDP-galactose 4-epimerase, domain 1"/>
    <property type="match status" value="1"/>
</dbReference>
<dbReference type="SUPFAM" id="SSF51735">
    <property type="entry name" value="NAD(P)-binding Rossmann-fold domains"/>
    <property type="match status" value="1"/>
</dbReference>
<comment type="caution">
    <text evidence="2">The sequence shown here is derived from an EMBL/GenBank/DDBJ whole genome shotgun (WGS) entry which is preliminary data.</text>
</comment>
<dbReference type="RefSeq" id="WP_010739594.1">
    <property type="nucleotide sequence ID" value="NZ_KB946249.1"/>
</dbReference>
<dbReference type="InterPro" id="IPR016040">
    <property type="entry name" value="NAD(P)-bd_dom"/>
</dbReference>
<keyword evidence="5" id="KW-1185">Reference proteome</keyword>
<dbReference type="Proteomes" id="UP000014148">
    <property type="component" value="Unassembled WGS sequence"/>
</dbReference>
<evidence type="ECO:0000313" key="2">
    <source>
        <dbReference type="EMBL" id="EOH80674.1"/>
    </source>
</evidence>
<dbReference type="Pfam" id="PF13460">
    <property type="entry name" value="NAD_binding_10"/>
    <property type="match status" value="1"/>
</dbReference>
<dbReference type="Gene3D" id="3.40.50.720">
    <property type="entry name" value="NAD(P)-binding Rossmann-like Domain"/>
    <property type="match status" value="1"/>
</dbReference>
<organism evidence="2 4">
    <name type="scientific">Enterococcus malodoratus ATCC 43197</name>
    <dbReference type="NCBI Taxonomy" id="1158601"/>
    <lineage>
        <taxon>Bacteria</taxon>
        <taxon>Bacillati</taxon>
        <taxon>Bacillota</taxon>
        <taxon>Bacilli</taxon>
        <taxon>Lactobacillales</taxon>
        <taxon>Enterococcaceae</taxon>
        <taxon>Enterococcus</taxon>
    </lineage>
</organism>
<dbReference type="AlphaFoldDB" id="R2RXN8"/>